<dbReference type="NCBIfam" id="TIGR01444">
    <property type="entry name" value="fkbM_fam"/>
    <property type="match status" value="1"/>
</dbReference>
<evidence type="ECO:0000313" key="2">
    <source>
        <dbReference type="EMBL" id="QHS87180.1"/>
    </source>
</evidence>
<dbReference type="AlphaFoldDB" id="A0A6C0B550"/>
<proteinExistence type="predicted"/>
<reference evidence="2" key="1">
    <citation type="journal article" date="2020" name="Nature">
        <title>Giant virus diversity and host interactions through global metagenomics.</title>
        <authorList>
            <person name="Schulz F."/>
            <person name="Roux S."/>
            <person name="Paez-Espino D."/>
            <person name="Jungbluth S."/>
            <person name="Walsh D.A."/>
            <person name="Denef V.J."/>
            <person name="McMahon K.D."/>
            <person name="Konstantinidis K.T."/>
            <person name="Eloe-Fadrosh E.A."/>
            <person name="Kyrpides N.C."/>
            <person name="Woyke T."/>
        </authorList>
    </citation>
    <scope>NUCLEOTIDE SEQUENCE</scope>
    <source>
        <strain evidence="2">GVMAG-M-3300009684-20</strain>
    </source>
</reference>
<evidence type="ECO:0000259" key="1">
    <source>
        <dbReference type="Pfam" id="PF05050"/>
    </source>
</evidence>
<dbReference type="Gene3D" id="3.40.50.150">
    <property type="entry name" value="Vaccinia Virus protein VP39"/>
    <property type="match status" value="1"/>
</dbReference>
<name>A0A6C0B550_9ZZZZ</name>
<dbReference type="EMBL" id="MN739078">
    <property type="protein sequence ID" value="QHS87180.1"/>
    <property type="molecule type" value="Genomic_DNA"/>
</dbReference>
<sequence length="220" mass="25124">MIEGFLQSMLNAGVDRLSECVIFDIGSRDCEQSIEFYKAFPRAKIFAFECNPNTIPICQKNIVPYSDRITLIPKAVQSYTGVCKFYPIDQKNTVTTWKDGNPGASSLFVNNGTYPIEKYVQYETTVECTTLEDSMKEHGISKVDYIWIDLQGAELIALRSMGNMISNVRFIHTEVSHKPMYNGQAMFTDINEFLLRNGFRLINGITFGGWQEDAIYMRRT</sequence>
<dbReference type="PANTHER" id="PTHR36973:SF4">
    <property type="entry name" value="NODULATION PROTEIN"/>
    <property type="match status" value="1"/>
</dbReference>
<accession>A0A6C0B550</accession>
<feature type="domain" description="Methyltransferase FkbM" evidence="1">
    <location>
        <begin position="36"/>
        <end position="201"/>
    </location>
</feature>
<dbReference type="Pfam" id="PF05050">
    <property type="entry name" value="Methyltransf_21"/>
    <property type="match status" value="1"/>
</dbReference>
<dbReference type="PANTHER" id="PTHR36973">
    <property type="entry name" value="SLL1456 PROTEIN-RELATED"/>
    <property type="match status" value="1"/>
</dbReference>
<dbReference type="InterPro" id="IPR006342">
    <property type="entry name" value="FkbM_mtfrase"/>
</dbReference>
<dbReference type="InterPro" id="IPR029063">
    <property type="entry name" value="SAM-dependent_MTases_sf"/>
</dbReference>
<organism evidence="2">
    <name type="scientific">viral metagenome</name>
    <dbReference type="NCBI Taxonomy" id="1070528"/>
    <lineage>
        <taxon>unclassified sequences</taxon>
        <taxon>metagenomes</taxon>
        <taxon>organismal metagenomes</taxon>
    </lineage>
</organism>
<dbReference type="InterPro" id="IPR053188">
    <property type="entry name" value="FkbM_Methyltransferase"/>
</dbReference>
<dbReference type="GO" id="GO:0008171">
    <property type="term" value="F:O-methyltransferase activity"/>
    <property type="evidence" value="ECO:0007669"/>
    <property type="project" value="TreeGrafter"/>
</dbReference>
<protein>
    <recommendedName>
        <fullName evidence="1">Methyltransferase FkbM domain-containing protein</fullName>
    </recommendedName>
</protein>
<dbReference type="SUPFAM" id="SSF53335">
    <property type="entry name" value="S-adenosyl-L-methionine-dependent methyltransferases"/>
    <property type="match status" value="1"/>
</dbReference>